<evidence type="ECO:0000256" key="7">
    <source>
        <dbReference type="ARBA" id="ARBA00061580"/>
    </source>
</evidence>
<comment type="catalytic activity">
    <reaction evidence="6 8">
        <text>Release of a C-terminal amino acid with broad specificity, except for -Pro.</text>
        <dbReference type="EC" id="3.4.17.19"/>
    </reaction>
</comment>
<comment type="function">
    <text evidence="8">Broad specificity carboxypetidase that releases amino acids sequentially from the C-terminus, including neutral, aromatic, polar and basic residues.</text>
</comment>
<dbReference type="GO" id="GO:0006508">
    <property type="term" value="P:proteolysis"/>
    <property type="evidence" value="ECO:0007669"/>
    <property type="project" value="UniProtKB-UniRule"/>
</dbReference>
<feature type="binding site" evidence="9">
    <location>
        <position position="268"/>
    </location>
    <ligand>
        <name>Zn(2+)</name>
        <dbReference type="ChEBI" id="CHEBI:29105"/>
        <note>catalytic</note>
    </ligand>
</feature>
<evidence type="ECO:0000256" key="4">
    <source>
        <dbReference type="ARBA" id="ARBA00022801"/>
    </source>
</evidence>
<dbReference type="CDD" id="cd06460">
    <property type="entry name" value="M32_Taq"/>
    <property type="match status" value="1"/>
</dbReference>
<dbReference type="GO" id="GO:0004181">
    <property type="term" value="F:metallocarboxypeptidase activity"/>
    <property type="evidence" value="ECO:0007669"/>
    <property type="project" value="UniProtKB-UniRule"/>
</dbReference>
<keyword evidence="12" id="KW-1185">Reference proteome</keyword>
<feature type="binding site" evidence="9">
    <location>
        <position position="264"/>
    </location>
    <ligand>
        <name>Zn(2+)</name>
        <dbReference type="ChEBI" id="CHEBI:29105"/>
        <note>catalytic</note>
    </ligand>
</feature>
<keyword evidence="5 8" id="KW-0482">Metalloprotease</keyword>
<dbReference type="Proteomes" id="UP000501991">
    <property type="component" value="Chromosome"/>
</dbReference>
<evidence type="ECO:0000256" key="8">
    <source>
        <dbReference type="PIRNR" id="PIRNR006615"/>
    </source>
</evidence>
<dbReference type="Gene3D" id="1.10.1370.30">
    <property type="match status" value="1"/>
</dbReference>
<keyword evidence="4 8" id="KW-0378">Hydrolase</keyword>
<evidence type="ECO:0000256" key="1">
    <source>
        <dbReference type="ARBA" id="ARBA00022645"/>
    </source>
</evidence>
<dbReference type="PANTHER" id="PTHR34217">
    <property type="entry name" value="METAL-DEPENDENT CARBOXYPEPTIDASE"/>
    <property type="match status" value="1"/>
</dbReference>
<evidence type="ECO:0000256" key="9">
    <source>
        <dbReference type="PIRSR" id="PIRSR006615-1"/>
    </source>
</evidence>
<accession>A0A6C1B5Q9</accession>
<evidence type="ECO:0000256" key="5">
    <source>
        <dbReference type="ARBA" id="ARBA00023049"/>
    </source>
</evidence>
<dbReference type="InterPro" id="IPR001333">
    <property type="entry name" value="Peptidase_M32_Taq"/>
</dbReference>
<name>A0A6C1B5Q9_9RHOO</name>
<dbReference type="KEGG" id="azq:G3580_07895"/>
<keyword evidence="2 8" id="KW-0645">Protease</keyword>
<keyword evidence="3 8" id="KW-0479">Metal-binding</keyword>
<dbReference type="FunFam" id="1.10.1370.30:FF:000003">
    <property type="entry name" value="Thermostable carboxypeptidase 1"/>
    <property type="match status" value="1"/>
</dbReference>
<dbReference type="EC" id="3.4.17.19" evidence="8"/>
<dbReference type="PROSITE" id="PS52034">
    <property type="entry name" value="PEPTIDASE_M32"/>
    <property type="match status" value="1"/>
</dbReference>
<dbReference type="GO" id="GO:0008270">
    <property type="term" value="F:zinc ion binding"/>
    <property type="evidence" value="ECO:0007669"/>
    <property type="project" value="UniProtKB-ARBA"/>
</dbReference>
<keyword evidence="1 8" id="KW-0121">Carboxypeptidase</keyword>
<comment type="similarity">
    <text evidence="7 8">Belongs to the peptidase M32 family.</text>
</comment>
<feature type="active site" description="Proton donor/acceptor" evidence="10">
    <location>
        <position position="265"/>
    </location>
</feature>
<dbReference type="EMBL" id="CP048836">
    <property type="protein sequence ID" value="QID17574.1"/>
    <property type="molecule type" value="Genomic_DNA"/>
</dbReference>
<feature type="binding site" evidence="9">
    <location>
        <position position="294"/>
    </location>
    <ligand>
        <name>Zn(2+)</name>
        <dbReference type="ChEBI" id="CHEBI:29105"/>
        <note>catalytic</note>
    </ligand>
</feature>
<sequence>MSDKTAYTALVEAHRQLYRYEHLSAIVSWDRHTMMPPKGHAARAAAEGTLHAHIHRLRTDPRLVEWLEAAEQEPLDAVERADLREMRRDWIDANAVPAELVEARSLAASRCEHAWRTQRPANDWAGFLDNFRPLLRLVRDEACLLAERTGLDPYDALLERYEPGMRATHIDHLFGELKAWLPGLIARVCARQQQAAPIAPQGPFPVERQHALSLALLDLFGFDRAAGRLDVSAHPFTGGVAEDVRLTTRYDEADCLPALMATIHECGHARYNQNRPAEWAGRPIGRPRSFGIHESQSLFFELQLARTPALAARISPLLNAHLGPQRAFEPDNLHRLFTRVTPGKIRVAADEVTYPAHVILRYEIERALIEGDMAADDIPAAWDEKMAALLGVDTRGDYRNGCLQDVHWSKGSFGYFPCYTLGAMYAAQWAAALRRALPEADARIAAGDMAPAFDWLHTHVWSQASRWETDELARRASGEALDGRHLRVHLEARYLG</sequence>
<reference evidence="11 12" key="1">
    <citation type="submission" date="2020-02" db="EMBL/GenBank/DDBJ databases">
        <title>Nitrogenibacter mangrovi gen. nov., sp. nov. isolated from mangrove sediment, a denitrifying betaproteobacterium.</title>
        <authorList>
            <person name="Liao H."/>
            <person name="Tian Y."/>
        </authorList>
    </citation>
    <scope>NUCLEOTIDE SEQUENCE [LARGE SCALE GENOMIC DNA]</scope>
    <source>
        <strain evidence="11 12">M9-3-2</strain>
    </source>
</reference>
<dbReference type="Pfam" id="PF02074">
    <property type="entry name" value="Peptidase_M32"/>
    <property type="match status" value="1"/>
</dbReference>
<organism evidence="11 12">
    <name type="scientific">Nitrogeniibacter mangrovi</name>
    <dbReference type="NCBI Taxonomy" id="2016596"/>
    <lineage>
        <taxon>Bacteria</taxon>
        <taxon>Pseudomonadati</taxon>
        <taxon>Pseudomonadota</taxon>
        <taxon>Betaproteobacteria</taxon>
        <taxon>Rhodocyclales</taxon>
        <taxon>Zoogloeaceae</taxon>
        <taxon>Nitrogeniibacter</taxon>
    </lineage>
</organism>
<evidence type="ECO:0000313" key="12">
    <source>
        <dbReference type="Proteomes" id="UP000501991"/>
    </source>
</evidence>
<comment type="cofactor">
    <cofactor evidence="9">
        <name>Zn(2+)</name>
        <dbReference type="ChEBI" id="CHEBI:29105"/>
    </cofactor>
    <text evidence="9">Binds 1 zinc ion per subunit.</text>
</comment>
<keyword evidence="9" id="KW-0862">Zinc</keyword>
<evidence type="ECO:0000313" key="11">
    <source>
        <dbReference type="EMBL" id="QID17574.1"/>
    </source>
</evidence>
<dbReference type="SUPFAM" id="SSF55486">
    <property type="entry name" value="Metalloproteases ('zincins'), catalytic domain"/>
    <property type="match status" value="1"/>
</dbReference>
<evidence type="ECO:0000256" key="6">
    <source>
        <dbReference type="ARBA" id="ARBA00052755"/>
    </source>
</evidence>
<protein>
    <recommendedName>
        <fullName evidence="8">Metal-dependent carboxypeptidase</fullName>
        <ecNumber evidence="8">3.4.17.19</ecNumber>
    </recommendedName>
</protein>
<dbReference type="PIRSF" id="PIRSF006615">
    <property type="entry name" value="Zn_crbxpep_Taq"/>
    <property type="match status" value="1"/>
</dbReference>
<evidence type="ECO:0000256" key="3">
    <source>
        <dbReference type="ARBA" id="ARBA00022723"/>
    </source>
</evidence>
<dbReference type="PANTHER" id="PTHR34217:SF1">
    <property type="entry name" value="CARBOXYPEPTIDASE 1"/>
    <property type="match status" value="1"/>
</dbReference>
<evidence type="ECO:0000256" key="2">
    <source>
        <dbReference type="ARBA" id="ARBA00022670"/>
    </source>
</evidence>
<dbReference type="PRINTS" id="PR00998">
    <property type="entry name" value="CRBOXYPTASET"/>
</dbReference>
<dbReference type="RefSeq" id="WP_173764737.1">
    <property type="nucleotide sequence ID" value="NZ_CP048836.1"/>
</dbReference>
<proteinExistence type="inferred from homology"/>
<dbReference type="AlphaFoldDB" id="A0A6C1B5Q9"/>
<evidence type="ECO:0000256" key="10">
    <source>
        <dbReference type="PIRSR" id="PIRSR006615-2"/>
    </source>
</evidence>
<gene>
    <name evidence="11" type="ORF">G3580_07895</name>
</gene>